<accession>A0A655C1X8</accession>
<protein>
    <submittedName>
        <fullName evidence="1">Uncharacterized protein</fullName>
    </submittedName>
</protein>
<dbReference type="AlphaFoldDB" id="A0A655C1X8"/>
<name>A0A655C1X8_SALET</name>
<dbReference type="EMBL" id="CQPA01000007">
    <property type="protein sequence ID" value="CNT92019.1"/>
    <property type="molecule type" value="Genomic_DNA"/>
</dbReference>
<reference evidence="1 2" key="1">
    <citation type="submission" date="2015-03" db="EMBL/GenBank/DDBJ databases">
        <authorList>
            <consortium name="Pathogen Informatics"/>
        </authorList>
    </citation>
    <scope>NUCLEOTIDE SEQUENCE [LARGE SCALE GENOMIC DNA]</scope>
    <source>
        <strain evidence="1 2">A1104</strain>
    </source>
</reference>
<dbReference type="Proteomes" id="UP000041314">
    <property type="component" value="Unassembled WGS sequence"/>
</dbReference>
<organism evidence="1 2">
    <name type="scientific">Salmonella enterica subsp. enterica serovar Bovismorbificans</name>
    <dbReference type="NCBI Taxonomy" id="58097"/>
    <lineage>
        <taxon>Bacteria</taxon>
        <taxon>Pseudomonadati</taxon>
        <taxon>Pseudomonadota</taxon>
        <taxon>Gammaproteobacteria</taxon>
        <taxon>Enterobacterales</taxon>
        <taxon>Enterobacteriaceae</taxon>
        <taxon>Salmonella</taxon>
    </lineage>
</organism>
<sequence length="93" mass="10653">MQEKLVTDAGDFYRVLEGHKNPFARPFLRRQFKQIFTLERNRAAGDLIIFTSRQGGGERAFPGTVRPHNGVNFAGANLQIQATQNRFFFHTDL</sequence>
<evidence type="ECO:0000313" key="2">
    <source>
        <dbReference type="Proteomes" id="UP000041314"/>
    </source>
</evidence>
<evidence type="ECO:0000313" key="1">
    <source>
        <dbReference type="EMBL" id="CNT92019.1"/>
    </source>
</evidence>
<gene>
    <name evidence="1" type="ORF">ERS008198_01434</name>
</gene>
<dbReference type="AntiFam" id="ANF00095">
    <property type="entry name" value="Shadow ORF (opposite ABC transporters)"/>
</dbReference>
<proteinExistence type="predicted"/>